<dbReference type="PRINTS" id="PR00340">
    <property type="entry name" value="PIIGLNB"/>
</dbReference>
<keyword evidence="1" id="KW-0597">Phosphoprotein</keyword>
<dbReference type="RefSeq" id="WP_013798251.1">
    <property type="nucleotide sequence ID" value="NC_015562.1"/>
</dbReference>
<evidence type="ECO:0000313" key="3">
    <source>
        <dbReference type="EMBL" id="AEF95642.1"/>
    </source>
</evidence>
<dbReference type="KEGG" id="mig:Metig_0081"/>
<dbReference type="InterPro" id="IPR011322">
    <property type="entry name" value="N-reg_PII-like_a/b"/>
</dbReference>
<dbReference type="GO" id="GO:0006808">
    <property type="term" value="P:regulation of nitrogen utilization"/>
    <property type="evidence" value="ECO:0007669"/>
    <property type="project" value="InterPro"/>
</dbReference>
<dbReference type="GO" id="GO:0005829">
    <property type="term" value="C:cytosol"/>
    <property type="evidence" value="ECO:0007669"/>
    <property type="project" value="TreeGrafter"/>
</dbReference>
<accession>F6BEI1</accession>
<dbReference type="GO" id="GO:0005524">
    <property type="term" value="F:ATP binding"/>
    <property type="evidence" value="ECO:0007669"/>
    <property type="project" value="TreeGrafter"/>
</dbReference>
<comment type="similarity">
    <text evidence="2">Belongs to the P(II) protein family.</text>
</comment>
<dbReference type="GeneID" id="10642916"/>
<dbReference type="GO" id="GO:0030234">
    <property type="term" value="F:enzyme regulator activity"/>
    <property type="evidence" value="ECO:0007669"/>
    <property type="project" value="InterPro"/>
</dbReference>
<feature type="modified residue" description="O-UMP-tyrosine" evidence="1">
    <location>
        <position position="51"/>
    </location>
</feature>
<dbReference type="InterPro" id="IPR002187">
    <property type="entry name" value="N-reg_PII"/>
</dbReference>
<dbReference type="Gene3D" id="3.30.70.120">
    <property type="match status" value="1"/>
</dbReference>
<dbReference type="AlphaFoldDB" id="F6BEI1"/>
<dbReference type="Proteomes" id="UP000009227">
    <property type="component" value="Chromosome"/>
</dbReference>
<name>F6BEI1_METIK</name>
<dbReference type="InterPro" id="IPR017918">
    <property type="entry name" value="N-reg_PII_CS"/>
</dbReference>
<dbReference type="EMBL" id="CP002737">
    <property type="protein sequence ID" value="AEF95642.1"/>
    <property type="molecule type" value="Genomic_DNA"/>
</dbReference>
<dbReference type="PIRSF" id="PIRSF039144">
    <property type="entry name" value="GlnB"/>
    <property type="match status" value="1"/>
</dbReference>
<dbReference type="PANTHER" id="PTHR30115:SF11">
    <property type="entry name" value="NITROGEN REGULATORY PROTEIN P-II HOMOLOG"/>
    <property type="match status" value="1"/>
</dbReference>
<gene>
    <name evidence="3" type="ordered locus">Metig_0081</name>
</gene>
<dbReference type="OrthoDB" id="10960at2157"/>
<evidence type="ECO:0000256" key="2">
    <source>
        <dbReference type="RuleBase" id="RU003936"/>
    </source>
</evidence>
<dbReference type="HOGENOM" id="CLU_082268_0_0_2"/>
<organism evidence="4">
    <name type="scientific">Methanotorris igneus (strain DSM 5666 / JCM 11834 / Kol 5)</name>
    <dbReference type="NCBI Taxonomy" id="880724"/>
    <lineage>
        <taxon>Archaea</taxon>
        <taxon>Methanobacteriati</taxon>
        <taxon>Methanobacteriota</taxon>
        <taxon>Methanomada group</taxon>
        <taxon>Methanococci</taxon>
        <taxon>Methanococcales</taxon>
        <taxon>Methanocaldococcaceae</taxon>
        <taxon>Methanotorris</taxon>
    </lineage>
</organism>
<keyword evidence="4" id="KW-1185">Reference proteome</keyword>
<dbReference type="PANTHER" id="PTHR30115">
    <property type="entry name" value="NITROGEN REGULATORY PROTEIN P-II"/>
    <property type="match status" value="1"/>
</dbReference>
<dbReference type="InterPro" id="IPR015867">
    <property type="entry name" value="N-reg_PII/ATP_PRibTrfase_C"/>
</dbReference>
<dbReference type="PROSITE" id="PS00638">
    <property type="entry name" value="PII_GLNB_CTER"/>
    <property type="match status" value="1"/>
</dbReference>
<dbReference type="STRING" id="880724.Metig_0081"/>
<sequence length="112" mass="12340">MKKIEAIIRPSKLEDVKSALFKAGCKGLTVSEVKGRGVQGGIVERYRGREYVVDLLPKVKIEIVVDDANVEKIIDIICENAKTGEFGDGKIFVIPVEEVVRVRTGERGENAL</sequence>
<dbReference type="Pfam" id="PF00543">
    <property type="entry name" value="P-II"/>
    <property type="match status" value="1"/>
</dbReference>
<evidence type="ECO:0000256" key="1">
    <source>
        <dbReference type="PIRSR" id="PIRSR602187-50"/>
    </source>
</evidence>
<dbReference type="PROSITE" id="PS51343">
    <property type="entry name" value="PII_GLNB_DOM"/>
    <property type="match status" value="1"/>
</dbReference>
<dbReference type="SUPFAM" id="SSF54913">
    <property type="entry name" value="GlnB-like"/>
    <property type="match status" value="1"/>
</dbReference>
<reference evidence="3 4" key="1">
    <citation type="submission" date="2011-05" db="EMBL/GenBank/DDBJ databases">
        <title>Complete sequence of Methanotorris igneus Kol 5.</title>
        <authorList>
            <consortium name="US DOE Joint Genome Institute"/>
            <person name="Lucas S."/>
            <person name="Han J."/>
            <person name="Lapidus A."/>
            <person name="Cheng J.-F."/>
            <person name="Goodwin L."/>
            <person name="Pitluck S."/>
            <person name="Peters L."/>
            <person name="Mikhailova N."/>
            <person name="Chertkov O."/>
            <person name="Han C."/>
            <person name="Tapia R."/>
            <person name="Land M."/>
            <person name="Hauser L."/>
            <person name="Kyrpides N."/>
            <person name="Ivanova N."/>
            <person name="Pagani I."/>
            <person name="Sieprawska-Lupa M."/>
            <person name="Whitman W."/>
            <person name="Woyke T."/>
        </authorList>
    </citation>
    <scope>NUCLEOTIDE SEQUENCE [LARGE SCALE GENOMIC DNA]</scope>
    <source>
        <strain evidence="4">DSM 5666 / JCM 11834 / Kol 5</strain>
    </source>
</reference>
<dbReference type="SMART" id="SM00938">
    <property type="entry name" value="P-II"/>
    <property type="match status" value="1"/>
</dbReference>
<evidence type="ECO:0000313" key="4">
    <source>
        <dbReference type="Proteomes" id="UP000009227"/>
    </source>
</evidence>
<protein>
    <submittedName>
        <fullName evidence="3">Nitrogen regulatory protein P-II</fullName>
    </submittedName>
</protein>
<proteinExistence type="inferred from homology"/>